<name>A0A533HYU5_PARDE</name>
<protein>
    <submittedName>
        <fullName evidence="3">P-type conjugative transfer protein TrbJ</fullName>
    </submittedName>
</protein>
<evidence type="ECO:0000256" key="1">
    <source>
        <dbReference type="SAM" id="MobiDB-lite"/>
    </source>
</evidence>
<sequence length="260" mass="27951">MRKVILAAKIGLGLAVVAAPLAVPAYAQFAVIDVASVKQNTITAVQSVAQVQKQIQQYQTQLQQYQNMLKNTLAPAASVWSEAQSTIDGLQNSVNSLNSLTRQTGGIDAYLSQFQNPNYYRSSPCFSTAGCSAQQRAALQSQQRAKQQLLMASNDDVLRGISQQQTKLRSDAATLERMQQNAQGAEGQMQALGYANQFAANQANQLLAIRQQLMAQQAATLAVQQAANDEKALRTAASEKARSGTYTKAGAGQYGYTSPQ</sequence>
<evidence type="ECO:0000313" key="4">
    <source>
        <dbReference type="Proteomes" id="UP000315344"/>
    </source>
</evidence>
<dbReference type="EMBL" id="VAFL01000022">
    <property type="protein sequence ID" value="TKW64676.1"/>
    <property type="molecule type" value="Genomic_DNA"/>
</dbReference>
<dbReference type="AlphaFoldDB" id="A0A533HYU5"/>
<reference evidence="3 4" key="1">
    <citation type="journal article" date="2017" name="Nat. Commun.">
        <title>In situ click chemistry generation of cyclooxygenase-2 inhibitors.</title>
        <authorList>
            <person name="Bhardwaj A."/>
            <person name="Kaur J."/>
            <person name="Wuest M."/>
            <person name="Wuest F."/>
        </authorList>
    </citation>
    <scope>NUCLEOTIDE SEQUENCE [LARGE SCALE GENOMIC DNA]</scope>
    <source>
        <strain evidence="3">S2_012_000_R3_94</strain>
    </source>
</reference>
<organism evidence="3 4">
    <name type="scientific">Paracoccus denitrificans</name>
    <dbReference type="NCBI Taxonomy" id="266"/>
    <lineage>
        <taxon>Bacteria</taxon>
        <taxon>Pseudomonadati</taxon>
        <taxon>Pseudomonadota</taxon>
        <taxon>Alphaproteobacteria</taxon>
        <taxon>Rhodobacterales</taxon>
        <taxon>Paracoccaceae</taxon>
        <taxon>Paracoccus</taxon>
    </lineage>
</organism>
<gene>
    <name evidence="3" type="primary">trbJ</name>
    <name evidence="3" type="ORF">DI616_18210</name>
</gene>
<feature type="signal peptide" evidence="2">
    <location>
        <begin position="1"/>
        <end position="27"/>
    </location>
</feature>
<evidence type="ECO:0000256" key="2">
    <source>
        <dbReference type="SAM" id="SignalP"/>
    </source>
</evidence>
<feature type="chain" id="PRO_5021815657" evidence="2">
    <location>
        <begin position="28"/>
        <end position="260"/>
    </location>
</feature>
<keyword evidence="2" id="KW-0732">Signal</keyword>
<dbReference type="Proteomes" id="UP000315344">
    <property type="component" value="Unassembled WGS sequence"/>
</dbReference>
<dbReference type="NCBIfam" id="TIGR02780">
    <property type="entry name" value="TrbJ_Ti"/>
    <property type="match status" value="1"/>
</dbReference>
<evidence type="ECO:0000313" key="3">
    <source>
        <dbReference type="EMBL" id="TKW64676.1"/>
    </source>
</evidence>
<comment type="caution">
    <text evidence="3">The sequence shown here is derived from an EMBL/GenBank/DDBJ whole genome shotgun (WGS) entry which is preliminary data.</text>
</comment>
<accession>A0A533HYU5</accession>
<proteinExistence type="predicted"/>
<dbReference type="SUPFAM" id="SSF101082">
    <property type="entry name" value="Typo IV secretion system protein TraC"/>
    <property type="match status" value="1"/>
</dbReference>
<feature type="region of interest" description="Disordered" evidence="1">
    <location>
        <begin position="234"/>
        <end position="260"/>
    </location>
</feature>
<dbReference type="InterPro" id="IPR014147">
    <property type="entry name" value="T4SS_TrbJ"/>
</dbReference>